<dbReference type="EMBL" id="BAAAZN010000008">
    <property type="protein sequence ID" value="GAA3552547.1"/>
    <property type="molecule type" value="Genomic_DNA"/>
</dbReference>
<dbReference type="Proteomes" id="UP001500689">
    <property type="component" value="Unassembled WGS sequence"/>
</dbReference>
<gene>
    <name evidence="2" type="ORF">GCM10022222_40220</name>
</gene>
<accession>A0ABP6WMU5</accession>
<evidence type="ECO:0000313" key="2">
    <source>
        <dbReference type="EMBL" id="GAA3552547.1"/>
    </source>
</evidence>
<proteinExistence type="predicted"/>
<feature type="domain" description="Helix-turn-helix" evidence="1">
    <location>
        <begin position="11"/>
        <end position="59"/>
    </location>
</feature>
<evidence type="ECO:0000313" key="3">
    <source>
        <dbReference type="Proteomes" id="UP001500689"/>
    </source>
</evidence>
<organism evidence="2 3">
    <name type="scientific">Amycolatopsis ultiminotia</name>
    <dbReference type="NCBI Taxonomy" id="543629"/>
    <lineage>
        <taxon>Bacteria</taxon>
        <taxon>Bacillati</taxon>
        <taxon>Actinomycetota</taxon>
        <taxon>Actinomycetes</taxon>
        <taxon>Pseudonocardiales</taxon>
        <taxon>Pseudonocardiaceae</taxon>
        <taxon>Amycolatopsis</taxon>
    </lineage>
</organism>
<dbReference type="InterPro" id="IPR041657">
    <property type="entry name" value="HTH_17"/>
</dbReference>
<comment type="caution">
    <text evidence="2">The sequence shown here is derived from an EMBL/GenBank/DDBJ whole genome shotgun (WGS) entry which is preliminary data.</text>
</comment>
<dbReference type="RefSeq" id="WP_344861957.1">
    <property type="nucleotide sequence ID" value="NZ_BAAAZN010000008.1"/>
</dbReference>
<name>A0ABP6WMU5_9PSEU</name>
<keyword evidence="3" id="KW-1185">Reference proteome</keyword>
<reference evidence="3" key="1">
    <citation type="journal article" date="2019" name="Int. J. Syst. Evol. Microbiol.">
        <title>The Global Catalogue of Microorganisms (GCM) 10K type strain sequencing project: providing services to taxonomists for standard genome sequencing and annotation.</title>
        <authorList>
            <consortium name="The Broad Institute Genomics Platform"/>
            <consortium name="The Broad Institute Genome Sequencing Center for Infectious Disease"/>
            <person name="Wu L."/>
            <person name="Ma J."/>
        </authorList>
    </citation>
    <scope>NUCLEOTIDE SEQUENCE [LARGE SCALE GENOMIC DNA]</scope>
    <source>
        <strain evidence="3">JCM 16898</strain>
    </source>
</reference>
<evidence type="ECO:0000259" key="1">
    <source>
        <dbReference type="Pfam" id="PF12728"/>
    </source>
</evidence>
<dbReference type="InterPro" id="IPR010093">
    <property type="entry name" value="SinI_DNA-bd"/>
</dbReference>
<protein>
    <recommendedName>
        <fullName evidence="1">Helix-turn-helix domain-containing protein</fullName>
    </recommendedName>
</protein>
<dbReference type="NCBIfam" id="TIGR01764">
    <property type="entry name" value="excise"/>
    <property type="match status" value="1"/>
</dbReference>
<sequence length="67" mass="7200">MHAANSDTYTLFSIEAAAQRLSIGRTTMYGLIRAGDIETIRIGRLRRVSASAIAEYIAKITAAQTAA</sequence>
<dbReference type="Pfam" id="PF12728">
    <property type="entry name" value="HTH_17"/>
    <property type="match status" value="1"/>
</dbReference>